<dbReference type="EMBL" id="JJRY01000007">
    <property type="protein sequence ID" value="KEF38473.1"/>
    <property type="molecule type" value="Genomic_DNA"/>
</dbReference>
<dbReference type="AlphaFoldDB" id="A0A072NNH3"/>
<proteinExistence type="predicted"/>
<evidence type="ECO:0000313" key="2">
    <source>
        <dbReference type="Proteomes" id="UP000027936"/>
    </source>
</evidence>
<comment type="caution">
    <text evidence="1">The sequence shown here is derived from an EMBL/GenBank/DDBJ whole genome shotgun (WGS) entry which is preliminary data.</text>
</comment>
<organism evidence="1 2">
    <name type="scientific">Schinkia azotoformans MEV2011</name>
    <dbReference type="NCBI Taxonomy" id="1348973"/>
    <lineage>
        <taxon>Bacteria</taxon>
        <taxon>Bacillati</taxon>
        <taxon>Bacillota</taxon>
        <taxon>Bacilli</taxon>
        <taxon>Bacillales</taxon>
        <taxon>Bacillaceae</taxon>
        <taxon>Calidifontibacillus/Schinkia group</taxon>
        <taxon>Schinkia</taxon>
    </lineage>
</organism>
<reference evidence="1 2" key="1">
    <citation type="submission" date="2014-04" db="EMBL/GenBank/DDBJ databases">
        <title>Draft genome sequence of Bacillus azotoformans MEV2011, a (co-) denitrifying strain unable to grow in the presence of oxygen.</title>
        <authorList>
            <person name="Nielsen M."/>
            <person name="Schreiber L."/>
            <person name="Finster K."/>
            <person name="Schramm A."/>
        </authorList>
    </citation>
    <scope>NUCLEOTIDE SEQUENCE [LARGE SCALE GENOMIC DNA]</scope>
    <source>
        <strain evidence="1 2">MEV2011</strain>
    </source>
</reference>
<dbReference type="Proteomes" id="UP000027936">
    <property type="component" value="Unassembled WGS sequence"/>
</dbReference>
<sequence>MATDRGLWARGSELWPESEPQFRPRVPTPYKEEKPWVSGFFLLFCKKLLITLAYYM</sequence>
<protein>
    <submittedName>
        <fullName evidence="1">Uncharacterized protein</fullName>
    </submittedName>
</protein>
<gene>
    <name evidence="1" type="ORF">M670_02099</name>
</gene>
<accession>A0A072NNH3</accession>
<evidence type="ECO:0000313" key="1">
    <source>
        <dbReference type="EMBL" id="KEF38473.1"/>
    </source>
</evidence>
<name>A0A072NNH3_SCHAZ</name>